<keyword evidence="3" id="KW-0597">Phosphoprotein</keyword>
<evidence type="ECO:0000259" key="9">
    <source>
        <dbReference type="PROSITE" id="PS50109"/>
    </source>
</evidence>
<protein>
    <recommendedName>
        <fullName evidence="2">histidine kinase</fullName>
        <ecNumber evidence="2">2.7.13.3</ecNumber>
    </recommendedName>
</protein>
<evidence type="ECO:0000313" key="11">
    <source>
        <dbReference type="Proteomes" id="UP000823936"/>
    </source>
</evidence>
<dbReference type="Pfam" id="PF00512">
    <property type="entry name" value="HisKA"/>
    <property type="match status" value="1"/>
</dbReference>
<reference evidence="10" key="1">
    <citation type="journal article" date="2021" name="PeerJ">
        <title>Extensive microbial diversity within the chicken gut microbiome revealed by metagenomics and culture.</title>
        <authorList>
            <person name="Gilroy R."/>
            <person name="Ravi A."/>
            <person name="Getino M."/>
            <person name="Pursley I."/>
            <person name="Horton D.L."/>
            <person name="Alikhan N.F."/>
            <person name="Baker D."/>
            <person name="Gharbi K."/>
            <person name="Hall N."/>
            <person name="Watson M."/>
            <person name="Adriaenssens E.M."/>
            <person name="Foster-Nyarko E."/>
            <person name="Jarju S."/>
            <person name="Secka A."/>
            <person name="Antonio M."/>
            <person name="Oren A."/>
            <person name="Chaudhuri R.R."/>
            <person name="La Ragione R."/>
            <person name="Hildebrand F."/>
            <person name="Pallen M.J."/>
        </authorList>
    </citation>
    <scope>NUCLEOTIDE SEQUENCE</scope>
    <source>
        <strain evidence="10">Gambia11-129</strain>
    </source>
</reference>
<dbReference type="InterPro" id="IPR005467">
    <property type="entry name" value="His_kinase_dom"/>
</dbReference>
<comment type="catalytic activity">
    <reaction evidence="1">
        <text>ATP + protein L-histidine = ADP + protein N-phospho-L-histidine.</text>
        <dbReference type="EC" id="2.7.13.3"/>
    </reaction>
</comment>
<dbReference type="InterPro" id="IPR003661">
    <property type="entry name" value="HisK_dim/P_dom"/>
</dbReference>
<keyword evidence="5" id="KW-0547">Nucleotide-binding</keyword>
<evidence type="ECO:0000256" key="1">
    <source>
        <dbReference type="ARBA" id="ARBA00000085"/>
    </source>
</evidence>
<dbReference type="SMART" id="SM00388">
    <property type="entry name" value="HisKA"/>
    <property type="match status" value="1"/>
</dbReference>
<sequence>MSVKLLKKIISDDKAVSYDRIKGIIENAIDDYDILISMLDAQDDGHILIQKSNKSIIFINRAVTKLIMLKKIDGKVKIEDDSLMLDRDVKKYLISLIDGDVSDSRDFSFGEGSVRIIRFMKREFSFKDKVYLDIIIRDMTSQLKAEARMRNIESLASMTTMAAGVAHEIKNPLAAMKIYTSLLRKSLAKTEDEELKKKASSFIDVIEEETERLNGIAVDFLFAVKPLDLSLMLDDLNQIISDIITFIKPEADEKNINIVFHQDRFIPSLMLDRKLIRSAVLNLINNSFYAMEESSEKVLEIKTRLDGDFVLLSVRDTGSGMSEETQQRIFEPYFTTKAKIGTGLGLTAVLKIMNSHEGDISLSSKEGCGTTFTLRFPVPASERKALSKKEN</sequence>
<evidence type="ECO:0000256" key="3">
    <source>
        <dbReference type="ARBA" id="ARBA00022553"/>
    </source>
</evidence>
<keyword evidence="6" id="KW-0418">Kinase</keyword>
<feature type="domain" description="Histidine kinase" evidence="9">
    <location>
        <begin position="164"/>
        <end position="380"/>
    </location>
</feature>
<accession>A0A9D1PT98</accession>
<dbReference type="Gene3D" id="3.30.565.10">
    <property type="entry name" value="Histidine kinase-like ATPase, C-terminal domain"/>
    <property type="match status" value="1"/>
</dbReference>
<dbReference type="Gene3D" id="1.10.287.130">
    <property type="match status" value="1"/>
</dbReference>
<evidence type="ECO:0000256" key="5">
    <source>
        <dbReference type="ARBA" id="ARBA00022741"/>
    </source>
</evidence>
<evidence type="ECO:0000256" key="8">
    <source>
        <dbReference type="ARBA" id="ARBA00023012"/>
    </source>
</evidence>
<evidence type="ECO:0000256" key="7">
    <source>
        <dbReference type="ARBA" id="ARBA00022840"/>
    </source>
</evidence>
<evidence type="ECO:0000256" key="4">
    <source>
        <dbReference type="ARBA" id="ARBA00022679"/>
    </source>
</evidence>
<dbReference type="InterPro" id="IPR036097">
    <property type="entry name" value="HisK_dim/P_sf"/>
</dbReference>
<dbReference type="InterPro" id="IPR003594">
    <property type="entry name" value="HATPase_dom"/>
</dbReference>
<dbReference type="PRINTS" id="PR00344">
    <property type="entry name" value="BCTRLSENSOR"/>
</dbReference>
<keyword evidence="4" id="KW-0808">Transferase</keyword>
<dbReference type="SUPFAM" id="SSF47384">
    <property type="entry name" value="Homodimeric domain of signal transducing histidine kinase"/>
    <property type="match status" value="1"/>
</dbReference>
<dbReference type="PROSITE" id="PS50109">
    <property type="entry name" value="HIS_KIN"/>
    <property type="match status" value="1"/>
</dbReference>
<dbReference type="Proteomes" id="UP000823936">
    <property type="component" value="Unassembled WGS sequence"/>
</dbReference>
<evidence type="ECO:0000256" key="6">
    <source>
        <dbReference type="ARBA" id="ARBA00022777"/>
    </source>
</evidence>
<dbReference type="EMBL" id="DXHU01000002">
    <property type="protein sequence ID" value="HIV98197.1"/>
    <property type="molecule type" value="Genomic_DNA"/>
</dbReference>
<evidence type="ECO:0000256" key="2">
    <source>
        <dbReference type="ARBA" id="ARBA00012438"/>
    </source>
</evidence>
<dbReference type="PANTHER" id="PTHR43065">
    <property type="entry name" value="SENSOR HISTIDINE KINASE"/>
    <property type="match status" value="1"/>
</dbReference>
<organism evidence="10 11">
    <name type="scientific">Candidatus Ornithospirochaeta avicola</name>
    <dbReference type="NCBI Taxonomy" id="2840896"/>
    <lineage>
        <taxon>Bacteria</taxon>
        <taxon>Pseudomonadati</taxon>
        <taxon>Spirochaetota</taxon>
        <taxon>Spirochaetia</taxon>
        <taxon>Spirochaetales</taxon>
        <taxon>Spirochaetaceae</taxon>
        <taxon>Spirochaetaceae incertae sedis</taxon>
        <taxon>Candidatus Ornithospirochaeta</taxon>
    </lineage>
</organism>
<dbReference type="PANTHER" id="PTHR43065:SF10">
    <property type="entry name" value="PEROXIDE STRESS-ACTIVATED HISTIDINE KINASE MAK3"/>
    <property type="match status" value="1"/>
</dbReference>
<gene>
    <name evidence="10" type="ORF">IAB12_00215</name>
</gene>
<keyword evidence="7" id="KW-0067">ATP-binding</keyword>
<dbReference type="EC" id="2.7.13.3" evidence="2"/>
<dbReference type="InterPro" id="IPR036890">
    <property type="entry name" value="HATPase_C_sf"/>
</dbReference>
<dbReference type="GO" id="GO:0005524">
    <property type="term" value="F:ATP binding"/>
    <property type="evidence" value="ECO:0007669"/>
    <property type="project" value="UniProtKB-KW"/>
</dbReference>
<dbReference type="AlphaFoldDB" id="A0A9D1PT98"/>
<dbReference type="SUPFAM" id="SSF55874">
    <property type="entry name" value="ATPase domain of HSP90 chaperone/DNA topoisomerase II/histidine kinase"/>
    <property type="match status" value="1"/>
</dbReference>
<keyword evidence="8" id="KW-0902">Two-component regulatory system</keyword>
<dbReference type="Pfam" id="PF02518">
    <property type="entry name" value="HATPase_c"/>
    <property type="match status" value="1"/>
</dbReference>
<name>A0A9D1PT98_9SPIO</name>
<dbReference type="SMART" id="SM00387">
    <property type="entry name" value="HATPase_c"/>
    <property type="match status" value="1"/>
</dbReference>
<comment type="caution">
    <text evidence="10">The sequence shown here is derived from an EMBL/GenBank/DDBJ whole genome shotgun (WGS) entry which is preliminary data.</text>
</comment>
<proteinExistence type="predicted"/>
<reference evidence="10" key="2">
    <citation type="submission" date="2021-04" db="EMBL/GenBank/DDBJ databases">
        <authorList>
            <person name="Gilroy R."/>
        </authorList>
    </citation>
    <scope>NUCLEOTIDE SEQUENCE</scope>
    <source>
        <strain evidence="10">Gambia11-129</strain>
    </source>
</reference>
<dbReference type="GO" id="GO:0000155">
    <property type="term" value="F:phosphorelay sensor kinase activity"/>
    <property type="evidence" value="ECO:0007669"/>
    <property type="project" value="InterPro"/>
</dbReference>
<dbReference type="InterPro" id="IPR004358">
    <property type="entry name" value="Sig_transdc_His_kin-like_C"/>
</dbReference>
<evidence type="ECO:0000313" key="10">
    <source>
        <dbReference type="EMBL" id="HIV98197.1"/>
    </source>
</evidence>
<dbReference type="CDD" id="cd00082">
    <property type="entry name" value="HisKA"/>
    <property type="match status" value="1"/>
</dbReference>